<evidence type="ECO:0000256" key="1">
    <source>
        <dbReference type="SAM" id="MobiDB-lite"/>
    </source>
</evidence>
<name>A0A4R1QRL3_9FIRM</name>
<keyword evidence="2" id="KW-0472">Membrane</keyword>
<dbReference type="RefSeq" id="WP_058963520.1">
    <property type="nucleotide sequence ID" value="NZ_CABKVM010000014.1"/>
</dbReference>
<dbReference type="STRING" id="1650663.GCA_001486665_01052"/>
<organism evidence="3 4">
    <name type="scientific">Allofournierella massiliensis</name>
    <dbReference type="NCBI Taxonomy" id="1650663"/>
    <lineage>
        <taxon>Bacteria</taxon>
        <taxon>Bacillati</taxon>
        <taxon>Bacillota</taxon>
        <taxon>Clostridia</taxon>
        <taxon>Eubacteriales</taxon>
        <taxon>Oscillospiraceae</taxon>
        <taxon>Allofournierella</taxon>
    </lineage>
</organism>
<comment type="caution">
    <text evidence="3">The sequence shown here is derived from an EMBL/GenBank/DDBJ whole genome shotgun (WGS) entry which is preliminary data.</text>
</comment>
<dbReference type="AlphaFoldDB" id="A0A4R1QRL3"/>
<protein>
    <submittedName>
        <fullName evidence="3">Uncharacterized protein</fullName>
    </submittedName>
</protein>
<feature type="transmembrane region" description="Helical" evidence="2">
    <location>
        <begin position="34"/>
        <end position="62"/>
    </location>
</feature>
<keyword evidence="2" id="KW-1133">Transmembrane helix</keyword>
<evidence type="ECO:0000313" key="3">
    <source>
        <dbReference type="EMBL" id="TCL56067.1"/>
    </source>
</evidence>
<evidence type="ECO:0000256" key="2">
    <source>
        <dbReference type="SAM" id="Phobius"/>
    </source>
</evidence>
<reference evidence="3 4" key="1">
    <citation type="submission" date="2019-03" db="EMBL/GenBank/DDBJ databases">
        <title>Genomic Encyclopedia of Type Strains, Phase IV (KMG-IV): sequencing the most valuable type-strain genomes for metagenomic binning, comparative biology and taxonomic classification.</title>
        <authorList>
            <person name="Goeker M."/>
        </authorList>
    </citation>
    <scope>NUCLEOTIDE SEQUENCE [LARGE SCALE GENOMIC DNA]</scope>
    <source>
        <strain evidence="3 4">DSM 100451</strain>
    </source>
</reference>
<dbReference type="Proteomes" id="UP000295184">
    <property type="component" value="Unassembled WGS sequence"/>
</dbReference>
<feature type="transmembrane region" description="Helical" evidence="2">
    <location>
        <begin position="101"/>
        <end position="123"/>
    </location>
</feature>
<feature type="region of interest" description="Disordered" evidence="1">
    <location>
        <begin position="169"/>
        <end position="189"/>
    </location>
</feature>
<feature type="transmembrane region" description="Helical" evidence="2">
    <location>
        <begin position="143"/>
        <end position="161"/>
    </location>
</feature>
<dbReference type="EMBL" id="SLUM01000014">
    <property type="protein sequence ID" value="TCL56067.1"/>
    <property type="molecule type" value="Genomic_DNA"/>
</dbReference>
<dbReference type="GeneID" id="97381020"/>
<accession>A0A4R1QRL3</accession>
<evidence type="ECO:0000313" key="4">
    <source>
        <dbReference type="Proteomes" id="UP000295184"/>
    </source>
</evidence>
<proteinExistence type="predicted"/>
<dbReference type="OrthoDB" id="82335at2"/>
<gene>
    <name evidence="3" type="ORF">EDD77_11421</name>
</gene>
<sequence length="189" mass="21042">MIKNGFLTFCFSFIPGAGQMYQGYMKRGLSQVTAFVLLIALGAGLFGPIAVFAAVVYMYSFFDSLNLRSQLKMGICPPDEYQFNLDELKGLARLAMQRHNLVGWGLVLLGVWGLYSNFIYPWVWDLADIFGYDNPVVNAVRSLINNLPTLAVSVIFVYAGVRLIRGSGPKKGGELPQDLEDDFTEYKGE</sequence>
<keyword evidence="2" id="KW-0812">Transmembrane</keyword>